<dbReference type="AlphaFoldDB" id="A0A4Y2A373"/>
<dbReference type="PROSITE" id="PS50879">
    <property type="entry name" value="RNASE_H_1"/>
    <property type="match status" value="1"/>
</dbReference>
<dbReference type="GO" id="GO:0004523">
    <property type="term" value="F:RNA-DNA hybrid ribonuclease activity"/>
    <property type="evidence" value="ECO:0007669"/>
    <property type="project" value="InterPro"/>
</dbReference>
<gene>
    <name evidence="2" type="ORF">AVEN_230811_1</name>
</gene>
<name>A0A4Y2A373_ARAVE</name>
<dbReference type="SUPFAM" id="SSF53098">
    <property type="entry name" value="Ribonuclease H-like"/>
    <property type="match status" value="1"/>
</dbReference>
<dbReference type="InterPro" id="IPR036397">
    <property type="entry name" value="RNaseH_sf"/>
</dbReference>
<evidence type="ECO:0000313" key="3">
    <source>
        <dbReference type="Proteomes" id="UP000499080"/>
    </source>
</evidence>
<dbReference type="EMBL" id="BGPR01000004">
    <property type="protein sequence ID" value="GBL73859.1"/>
    <property type="molecule type" value="Genomic_DNA"/>
</dbReference>
<dbReference type="GO" id="GO:0003676">
    <property type="term" value="F:nucleic acid binding"/>
    <property type="evidence" value="ECO:0007669"/>
    <property type="project" value="InterPro"/>
</dbReference>
<evidence type="ECO:0000259" key="1">
    <source>
        <dbReference type="PROSITE" id="PS50879"/>
    </source>
</evidence>
<dbReference type="Pfam" id="PF00075">
    <property type="entry name" value="RNase_H"/>
    <property type="match status" value="1"/>
</dbReference>
<protein>
    <recommendedName>
        <fullName evidence="1">RNase H type-1 domain-containing protein</fullName>
    </recommendedName>
</protein>
<accession>A0A4Y2A373</accession>
<dbReference type="Gene3D" id="3.30.420.10">
    <property type="entry name" value="Ribonuclease H-like superfamily/Ribonuclease H"/>
    <property type="match status" value="1"/>
</dbReference>
<dbReference type="Proteomes" id="UP000499080">
    <property type="component" value="Unassembled WGS sequence"/>
</dbReference>
<dbReference type="InterPro" id="IPR012337">
    <property type="entry name" value="RNaseH-like_sf"/>
</dbReference>
<evidence type="ECO:0000313" key="2">
    <source>
        <dbReference type="EMBL" id="GBL73859.1"/>
    </source>
</evidence>
<dbReference type="InterPro" id="IPR002156">
    <property type="entry name" value="RNaseH_domain"/>
</dbReference>
<dbReference type="OrthoDB" id="6437659at2759"/>
<proteinExistence type="predicted"/>
<keyword evidence="3" id="KW-1185">Reference proteome</keyword>
<reference evidence="2 3" key="1">
    <citation type="journal article" date="2019" name="Sci. Rep.">
        <title>Orb-weaving spider Araneus ventricosus genome elucidates the spidroin gene catalogue.</title>
        <authorList>
            <person name="Kono N."/>
            <person name="Nakamura H."/>
            <person name="Ohtoshi R."/>
            <person name="Moran D.A.P."/>
            <person name="Shinohara A."/>
            <person name="Yoshida Y."/>
            <person name="Fujiwara M."/>
            <person name="Mori M."/>
            <person name="Tomita M."/>
            <person name="Arakawa K."/>
        </authorList>
    </citation>
    <scope>NUCLEOTIDE SEQUENCE [LARGE SCALE GENOMIC DNA]</scope>
</reference>
<feature type="domain" description="RNase H type-1" evidence="1">
    <location>
        <begin position="1"/>
        <end position="89"/>
    </location>
</feature>
<comment type="caution">
    <text evidence="2">The sequence shown here is derived from an EMBL/GenBank/DDBJ whole genome shotgun (WGS) entry which is preliminary data.</text>
</comment>
<sequence length="238" mass="27078">MLVIKFSRQSRSLISPFAGLWKKIKINIITDSQSSIEALRCSRSRSEVFIRAKENFNLAGEQIGLAWVKAHAGNPGNELVDHHAKLATIQGVEMHLPTPYSCLQYRISKNLIGEWGEFWDDSQSESGHRIRSFVAGVDKKFLITNKFLIYFLTNHGPFPCYLHRFKKLGSPLCACGLVGDADHYVFRCPLTAEFHLKEPSDENRKSWFKNLRYNGQAQSKLIQAYKISNGICDRLTQG</sequence>
<organism evidence="2 3">
    <name type="scientific">Araneus ventricosus</name>
    <name type="common">Orbweaver spider</name>
    <name type="synonym">Epeira ventricosa</name>
    <dbReference type="NCBI Taxonomy" id="182803"/>
    <lineage>
        <taxon>Eukaryota</taxon>
        <taxon>Metazoa</taxon>
        <taxon>Ecdysozoa</taxon>
        <taxon>Arthropoda</taxon>
        <taxon>Chelicerata</taxon>
        <taxon>Arachnida</taxon>
        <taxon>Araneae</taxon>
        <taxon>Araneomorphae</taxon>
        <taxon>Entelegynae</taxon>
        <taxon>Araneoidea</taxon>
        <taxon>Araneidae</taxon>
        <taxon>Araneus</taxon>
    </lineage>
</organism>